<feature type="domain" description="Ubiquitin-like protease family profile" evidence="4">
    <location>
        <begin position="134"/>
        <end position="319"/>
    </location>
</feature>
<evidence type="ECO:0000256" key="1">
    <source>
        <dbReference type="ARBA" id="ARBA00005234"/>
    </source>
</evidence>
<evidence type="ECO:0000259" key="4">
    <source>
        <dbReference type="PROSITE" id="PS50600"/>
    </source>
</evidence>
<dbReference type="InterPro" id="IPR003653">
    <property type="entry name" value="Peptidase_C48_C"/>
</dbReference>
<gene>
    <name evidence="6 7" type="primary">LOC104723514</name>
</gene>
<sequence>MMVMMMLQTEKRGRSVNQVTILMLMFKLEKGNVSNLIISMSYLNGFSVYRYKVGYFCVLYSHRKRRENLMMLVVCKEKLNKIQFLLFTLNRLTRLRRRSTQFFYPFSKVDKTRLEIFTEWKNSRNTKQLTILGNKVDARWFTTLETLGKSLTTMHVDTIVKLLSKRVESHPEFYKSKEWTLAGVSFLREIDENYSIFIDNKDEYEFPEEKFSQLFKEAPTNKILAPMMVKEKIWMSLMINLEKRMLTIYDLGKSVYSNKIKDKHVGAYAVAIPYIAQKKFGMKNDIEKSPFRINIMNCIPQVAKIEDSGVVMLKTMECLVMSISTYGNLTDESIGDLRQKMAVDIFVELANA</sequence>
<reference evidence="6 7" key="3">
    <citation type="submission" date="2025-05" db="UniProtKB">
        <authorList>
            <consortium name="RefSeq"/>
        </authorList>
    </citation>
    <scope>IDENTIFICATION</scope>
    <source>
        <tissue evidence="6 7">Leaf</tissue>
    </source>
</reference>
<reference evidence="5" key="2">
    <citation type="journal article" date="2014" name="Nat. Commun.">
        <title>The emerging biofuel crop Camelina sativa retains a highly undifferentiated hexaploid genome structure.</title>
        <authorList>
            <person name="Kagale S."/>
            <person name="Koh C."/>
            <person name="Nixon J."/>
            <person name="Bollina V."/>
            <person name="Clarke W.E."/>
            <person name="Tuteja R."/>
            <person name="Spillane C."/>
            <person name="Robinson S.J."/>
            <person name="Links M.G."/>
            <person name="Clarke C."/>
            <person name="Higgins E.E."/>
            <person name="Huebert T."/>
            <person name="Sharpe A.G."/>
            <person name="Parkin I.A."/>
        </authorList>
    </citation>
    <scope>NUCLEOTIDE SEQUENCE [LARGE SCALE GENOMIC DNA]</scope>
    <source>
        <strain evidence="5">r\DH55</strain>
    </source>
</reference>
<accession>A0ABM1QMF2</accession>
<evidence type="ECO:0000313" key="5">
    <source>
        <dbReference type="Proteomes" id="UP000694864"/>
    </source>
</evidence>
<name>A0ABM1QMF2_CAMSA</name>
<dbReference type="Gene3D" id="3.40.395.10">
    <property type="entry name" value="Adenoviral Proteinase, Chain A"/>
    <property type="match status" value="1"/>
</dbReference>
<dbReference type="Pfam" id="PF02902">
    <property type="entry name" value="Peptidase_C48"/>
    <property type="match status" value="1"/>
</dbReference>
<dbReference type="RefSeq" id="XP_019087939.1">
    <property type="nucleotide sequence ID" value="XM_019232394.1"/>
</dbReference>
<dbReference type="Proteomes" id="UP000694864">
    <property type="component" value="Chromosome 11"/>
</dbReference>
<evidence type="ECO:0000313" key="6">
    <source>
        <dbReference type="RefSeq" id="XP_019087939.1"/>
    </source>
</evidence>
<dbReference type="GeneID" id="104723514"/>
<dbReference type="InterPro" id="IPR038765">
    <property type="entry name" value="Papain-like_cys_pep_sf"/>
</dbReference>
<reference evidence="5" key="1">
    <citation type="journal article" date="1997" name="Nucleic Acids Res.">
        <title>tRNAscan-SE: a program for improved detection of transfer RNA genes in genomic sequence.</title>
        <authorList>
            <person name="Lowe T.M."/>
            <person name="Eddy S.R."/>
        </authorList>
    </citation>
    <scope>NUCLEOTIDE SEQUENCE [LARGE SCALE GENOMIC DNA]</scope>
    <source>
        <strain evidence="5">r\DH55</strain>
    </source>
</reference>
<dbReference type="RefSeq" id="XP_019087940.1">
    <property type="nucleotide sequence ID" value="XM_019232395.1"/>
</dbReference>
<keyword evidence="5" id="KW-1185">Reference proteome</keyword>
<organism evidence="5 7">
    <name type="scientific">Camelina sativa</name>
    <name type="common">False flax</name>
    <name type="synonym">Myagrum sativum</name>
    <dbReference type="NCBI Taxonomy" id="90675"/>
    <lineage>
        <taxon>Eukaryota</taxon>
        <taxon>Viridiplantae</taxon>
        <taxon>Streptophyta</taxon>
        <taxon>Embryophyta</taxon>
        <taxon>Tracheophyta</taxon>
        <taxon>Spermatophyta</taxon>
        <taxon>Magnoliopsida</taxon>
        <taxon>eudicotyledons</taxon>
        <taxon>Gunneridae</taxon>
        <taxon>Pentapetalae</taxon>
        <taxon>rosids</taxon>
        <taxon>malvids</taxon>
        <taxon>Brassicales</taxon>
        <taxon>Brassicaceae</taxon>
        <taxon>Camelineae</taxon>
        <taxon>Camelina</taxon>
    </lineage>
</organism>
<keyword evidence="3" id="KW-0378">Hydrolase</keyword>
<dbReference type="PROSITE" id="PS50600">
    <property type="entry name" value="ULP_PROTEASE"/>
    <property type="match status" value="1"/>
</dbReference>
<proteinExistence type="inferred from homology"/>
<dbReference type="SUPFAM" id="SSF54001">
    <property type="entry name" value="Cysteine proteinases"/>
    <property type="match status" value="1"/>
</dbReference>
<evidence type="ECO:0000256" key="2">
    <source>
        <dbReference type="ARBA" id="ARBA00022670"/>
    </source>
</evidence>
<evidence type="ECO:0000256" key="3">
    <source>
        <dbReference type="ARBA" id="ARBA00022801"/>
    </source>
</evidence>
<keyword evidence="2" id="KW-0645">Protease</keyword>
<comment type="similarity">
    <text evidence="1">Belongs to the peptidase C48 family.</text>
</comment>
<evidence type="ECO:0000313" key="7">
    <source>
        <dbReference type="RefSeq" id="XP_019087940.1"/>
    </source>
</evidence>
<protein>
    <submittedName>
        <fullName evidence="6 7">Uncharacterized protein LOC104723514 isoform X1</fullName>
    </submittedName>
</protein>